<keyword evidence="1" id="KW-0175">Coiled coil</keyword>
<dbReference type="AlphaFoldDB" id="A0A1J4K1A8"/>
<evidence type="ECO:0000256" key="1">
    <source>
        <dbReference type="SAM" id="Coils"/>
    </source>
</evidence>
<evidence type="ECO:0000313" key="3">
    <source>
        <dbReference type="Proteomes" id="UP000179807"/>
    </source>
</evidence>
<name>A0A1J4K1A8_9EUKA</name>
<dbReference type="SUPFAM" id="SSF52540">
    <property type="entry name" value="P-loop containing nucleoside triphosphate hydrolases"/>
    <property type="match status" value="1"/>
</dbReference>
<accession>A0A1J4K1A8</accession>
<dbReference type="InterPro" id="IPR027417">
    <property type="entry name" value="P-loop_NTPase"/>
</dbReference>
<reference evidence="2" key="1">
    <citation type="submission" date="2016-10" db="EMBL/GenBank/DDBJ databases">
        <authorList>
            <person name="Benchimol M."/>
            <person name="Almeida L.G."/>
            <person name="Vasconcelos A.T."/>
            <person name="Perreira-Neves A."/>
            <person name="Rosa I.A."/>
            <person name="Tasca T."/>
            <person name="Bogo M.R."/>
            <person name="de Souza W."/>
        </authorList>
    </citation>
    <scope>NUCLEOTIDE SEQUENCE [LARGE SCALE GENOMIC DNA]</scope>
    <source>
        <strain evidence="2">K</strain>
    </source>
</reference>
<dbReference type="EMBL" id="MLAK01000824">
    <property type="protein sequence ID" value="OHT03534.1"/>
    <property type="molecule type" value="Genomic_DNA"/>
</dbReference>
<dbReference type="Proteomes" id="UP000179807">
    <property type="component" value="Unassembled WGS sequence"/>
</dbReference>
<dbReference type="RefSeq" id="XP_068356670.1">
    <property type="nucleotide sequence ID" value="XM_068506570.1"/>
</dbReference>
<gene>
    <name evidence="2" type="ORF">TRFO_29088</name>
</gene>
<organism evidence="2 3">
    <name type="scientific">Tritrichomonas foetus</name>
    <dbReference type="NCBI Taxonomy" id="1144522"/>
    <lineage>
        <taxon>Eukaryota</taxon>
        <taxon>Metamonada</taxon>
        <taxon>Parabasalia</taxon>
        <taxon>Tritrichomonadida</taxon>
        <taxon>Tritrichomonadidae</taxon>
        <taxon>Tritrichomonas</taxon>
    </lineage>
</organism>
<protein>
    <submittedName>
        <fullName evidence="2">Uncharacterized protein</fullName>
    </submittedName>
</protein>
<dbReference type="GeneID" id="94841274"/>
<proteinExistence type="predicted"/>
<dbReference type="Gene3D" id="3.40.50.300">
    <property type="entry name" value="P-loop containing nucleotide triphosphate hydrolases"/>
    <property type="match status" value="1"/>
</dbReference>
<dbReference type="VEuPathDB" id="TrichDB:TRFO_29088"/>
<feature type="coiled-coil region" evidence="1">
    <location>
        <begin position="7"/>
        <end position="34"/>
    </location>
</feature>
<sequence>MSSRRSREIEEILLNDSKQKLNQIEKEIKEFLSHSNNSSYIVTSESTTLKDIFQHANLIPQEQKYHVITTLASFDEAINSLHEDLQTKAKNAFVFYNNITEYNVRKLAQNIELNDTILDLNNDQIKKIVFGEVFCYFSLESLESFLTHNLAPVTTKNKIQELIQRHQTQLPIKTTLENKVLRHQNEILSSLNKYNSLQSTIEYSQFDNIFDVLLNLYFSLKYDYVNISKQLPEICFSCHDNVISMLHFFYKADQIIEYRIQQGNLNFQKYTDLLKEKLKLMTEEWISFYNQYSNNSTYPIPEGIIELMEYLTHLYYSNIGKNQLDPQTIIKVVNSECFIRILHPRSTILDTLSNFNKKIFIFGRDLSLLEEYDFDIHKYTRISNRMIKGISNVLDSEIIFSCINIILNPDNDMFNYKNEWNENSQNEILQNIYSNNCDHKALSVLRYYPIFYNGLQKYCLTPTNKKYISIFGSPGTGKSTMLIYFLHRWYHKNDLWNGCTAHCIQFILIKYPSRMGNSFLYIERINEDILRIGEFDISEPEIYQFIIGSIEKKISNKSDGKKHYEIELSQLFEFSKKDNSISHISPLSSPEKYMYRPNDNTLIILDEYEKCFNSPKHKLLILNSIEAKHDSEKDNELTVYTFLPKKDEMNQIQKNLNEFYTPSFFQLFEYIGNNIRKCCKLEFNESFINSFHQIIHRLDISDLKTIHLNPSKYLFENKNNIRSLLIQVDAVHPDDNNLKYYSKCSLYEFSHMFSYYHAKLSSNYVYQQLYEIWKINNLQYKISLGYSENFHSGNKTLCVINWENIIHDIFKDKKSIEIDFQQFYYEYDEKLAQEQKQKKENRVTNIKFAKPIIKSTEEEKRYFKFNPNSLMPVVTNNLNDLISSESDYIYYQPSCSNHRGYDSVIKITENLKKKSSTHLFILQMTVSNQHSFHMDAFETIISNKKTKNWQIEFWIVSPIFTDFQVNKIKRNRKKRDQSCPTIIEDEKNFCTYTSNYPFVVAVPRIKKLNKPETASKE</sequence>
<comment type="caution">
    <text evidence="2">The sequence shown here is derived from an EMBL/GenBank/DDBJ whole genome shotgun (WGS) entry which is preliminary data.</text>
</comment>
<keyword evidence="3" id="KW-1185">Reference proteome</keyword>
<evidence type="ECO:0000313" key="2">
    <source>
        <dbReference type="EMBL" id="OHT03534.1"/>
    </source>
</evidence>